<reference evidence="1 2" key="1">
    <citation type="journal article" date="2010" name="Genome Biol. Evol.">
        <title>The sequence of a 1.8-mb bacterial linear plasmid reveals a rich evolutionary reservoir of secondary metabolic pathways.</title>
        <authorList>
            <person name="Medema M.H."/>
            <person name="Trefzer A."/>
            <person name="Kovalchuk A."/>
            <person name="van den Berg M."/>
            <person name="Mueller U."/>
            <person name="Heijne W."/>
            <person name="Wu L."/>
            <person name="Alam M.T."/>
            <person name="Ronning C.M."/>
            <person name="Nierman W.C."/>
            <person name="Bovenberg R.A.L."/>
            <person name="Breitling R."/>
            <person name="Takano E."/>
        </authorList>
    </citation>
    <scope>NUCLEOTIDE SEQUENCE [LARGE SCALE GENOMIC DNA]</scope>
    <source>
        <strain evidence="2">ATCC 27064 / DSM 738 / JCM 4710 / NBRC 13307 / NCIMB 12785 / NRRL 3585 / VKM Ac-602</strain>
    </source>
</reference>
<accession>E2Q3A9</accession>
<organism evidence="1 2">
    <name type="scientific">Streptomyces clavuligerus</name>
    <dbReference type="NCBI Taxonomy" id="1901"/>
    <lineage>
        <taxon>Bacteria</taxon>
        <taxon>Bacillati</taxon>
        <taxon>Actinomycetota</taxon>
        <taxon>Actinomycetes</taxon>
        <taxon>Kitasatosporales</taxon>
        <taxon>Streptomycetaceae</taxon>
        <taxon>Streptomyces</taxon>
    </lineage>
</organism>
<gene>
    <name evidence="1" type="ORF">SCLAV_3752</name>
</gene>
<evidence type="ECO:0000313" key="1">
    <source>
        <dbReference type="EMBL" id="EFG08824.1"/>
    </source>
</evidence>
<keyword evidence="2" id="KW-1185">Reference proteome</keyword>
<dbReference type="AlphaFoldDB" id="E2Q3A9"/>
<evidence type="ECO:0000313" key="2">
    <source>
        <dbReference type="Proteomes" id="UP000002357"/>
    </source>
</evidence>
<proteinExistence type="predicted"/>
<protein>
    <submittedName>
        <fullName evidence="1">Uncharacterized protein</fullName>
    </submittedName>
</protein>
<name>E2Q3A9_STRCL</name>
<dbReference type="Proteomes" id="UP000002357">
    <property type="component" value="Chromosome"/>
</dbReference>
<sequence>MWWVVPLLRGRSVSRSPTDAVAAQCATAFKAVWEPVIPHGAYTV</sequence>
<dbReference type="EMBL" id="CM000913">
    <property type="protein sequence ID" value="EFG08824.1"/>
    <property type="molecule type" value="Genomic_DNA"/>
</dbReference>